<dbReference type="GO" id="GO:0032259">
    <property type="term" value="P:methylation"/>
    <property type="evidence" value="ECO:0007669"/>
    <property type="project" value="UniProtKB-KW"/>
</dbReference>
<evidence type="ECO:0000256" key="7">
    <source>
        <dbReference type="ARBA" id="ARBA00022741"/>
    </source>
</evidence>
<dbReference type="InterPro" id="IPR012340">
    <property type="entry name" value="NA-bd_OB-fold"/>
</dbReference>
<comment type="similarity">
    <text evidence="2">Belongs to the methyltransferase superfamily. NTM1 family.</text>
</comment>
<dbReference type="PANTHER" id="PTHR22594:SF5">
    <property type="entry name" value="ASPARTATE--TRNA LIGASE, MITOCHONDRIAL"/>
    <property type="match status" value="1"/>
</dbReference>
<dbReference type="AlphaFoldDB" id="A0A3Q0IWP3"/>
<dbReference type="GO" id="GO:0005739">
    <property type="term" value="C:mitochondrion"/>
    <property type="evidence" value="ECO:0007669"/>
    <property type="project" value="TreeGrafter"/>
</dbReference>
<dbReference type="InterPro" id="IPR029063">
    <property type="entry name" value="SAM-dependent_MTases_sf"/>
</dbReference>
<evidence type="ECO:0000256" key="2">
    <source>
        <dbReference type="ARBA" id="ARBA00009059"/>
    </source>
</evidence>
<dbReference type="SUPFAM" id="SSF55681">
    <property type="entry name" value="Class II aaRS and biotin synthetases"/>
    <property type="match status" value="1"/>
</dbReference>
<name>A0A3Q0IWP3_DIACI</name>
<dbReference type="SUPFAM" id="SSF55261">
    <property type="entry name" value="GAD domain-like"/>
    <property type="match status" value="1"/>
</dbReference>
<dbReference type="GO" id="GO:0008276">
    <property type="term" value="F:protein methyltransferase activity"/>
    <property type="evidence" value="ECO:0007669"/>
    <property type="project" value="UniProtKB-ARBA"/>
</dbReference>
<evidence type="ECO:0000256" key="6">
    <source>
        <dbReference type="ARBA" id="ARBA00022691"/>
    </source>
</evidence>
<dbReference type="InterPro" id="IPR004115">
    <property type="entry name" value="GAD-like_sf"/>
</dbReference>
<keyword evidence="6" id="KW-0949">S-adenosyl-L-methionine</keyword>
<dbReference type="SUPFAM" id="SSF53335">
    <property type="entry name" value="S-adenosyl-L-methionine-dependent methyltransferases"/>
    <property type="match status" value="1"/>
</dbReference>
<gene>
    <name evidence="13" type="primary">LOC103510955</name>
</gene>
<accession>A0A3Q0IWP3</accession>
<dbReference type="NCBIfam" id="NF001750">
    <property type="entry name" value="PRK00476.1"/>
    <property type="match status" value="1"/>
</dbReference>
<dbReference type="Gene3D" id="3.30.1360.30">
    <property type="entry name" value="GAD-like domain"/>
    <property type="match status" value="1"/>
</dbReference>
<keyword evidence="4" id="KW-0489">Methyltransferase</keyword>
<dbReference type="KEGG" id="dci:103510955"/>
<dbReference type="CTD" id="326155"/>
<keyword evidence="8" id="KW-0067">ATP-binding</keyword>
<dbReference type="InterPro" id="IPR004364">
    <property type="entry name" value="Aa-tRNA-synt_II"/>
</dbReference>
<dbReference type="GO" id="GO:0006422">
    <property type="term" value="P:aspartyl-tRNA aminoacylation"/>
    <property type="evidence" value="ECO:0007669"/>
    <property type="project" value="TreeGrafter"/>
</dbReference>
<sequence length="841" mass="96836">MNIQRVRTLFSQAFNKQCQYICLKHRRTISIFQSHLKSVPFIKDHFDDTSKEVSKTNVYTTRSHTCGALRLSDVDKTVTLCGWLQNQRVDMFALLRDAYGQVQVIVPNHVSNFICSPTVLVLVLVWNTHDLLYFTTQDGNRSHYSEVTEYYSNVPPTIDGMLNGYSSISDLDIQTSNQFLSSLYCQKKSDPGKTRVLDVGAGIGRISKYLLAKHFDKIDLLEQSSKFIEQAKEEILKDCDKLDKCYNVGIQDFKPEDLNIKYDVIWIQWVLMFILDEDIIKFLNLCKQILNKNGIIIIKDNVASGVKNEYDDEDSSVVRSLPQFCLLFSKANLKCVKSEKGEFSPMDLWEDWGLLSKEVIASNITVLNKADVNIPFHIKNYNKAKEDLRLKHRYLDFRFPEMQHNLRFRSKFLMRTREFLATHRDFVEVETPTLFKRTPGGAREFVVPTHEPNKFYSLVQSPQQLKQLLMVGSVDRYFQIARCYRDESTRPDRQPEFTQLDIELSFTTRDDVMRLIEELLCYCLNIPTRTFSRISYNDAISLYGSDKPDLRYDCKIKNVDNFRSNRSETKSSGEDVYRILILPKDLDSTNKKITEYKNLAKKAFNDVKMSTVKVQDSLEWTNKLTKILPDLNVEEFRNKENLEEGDLIVVSWGKQEDVLSLLGMIRSESHKIKVKNTLPLEFDNPKSFSIFWVVDFPLFLPSDSGTLESAHHPFTQPHPEDEHLLSSNPLEVRGLHYDLVLNGNEIGGGSIRIHSSELQESILHFLNIETSSLQHMIQAFKYGCPPHGGIALGIDRLMSILCGTQSIRDVIAFPKGFGGKDHLSGAPCDIPEAERNYYNLK</sequence>
<dbReference type="Gene3D" id="3.30.930.10">
    <property type="entry name" value="Bira Bifunctional Protein, Domain 2"/>
    <property type="match status" value="1"/>
</dbReference>
<keyword evidence="10" id="KW-0030">Aminoacyl-tRNA synthetase</keyword>
<evidence type="ECO:0000313" key="12">
    <source>
        <dbReference type="Proteomes" id="UP000079169"/>
    </source>
</evidence>
<dbReference type="Gene3D" id="3.40.50.150">
    <property type="entry name" value="Vaccinia Virus protein VP39"/>
    <property type="match status" value="1"/>
</dbReference>
<dbReference type="RefSeq" id="XP_026680659.1">
    <property type="nucleotide sequence ID" value="XM_026824858.1"/>
</dbReference>
<keyword evidence="5" id="KW-0808">Transferase</keyword>
<dbReference type="CDD" id="cd02440">
    <property type="entry name" value="AdoMet_MTases"/>
    <property type="match status" value="1"/>
</dbReference>
<evidence type="ECO:0000256" key="10">
    <source>
        <dbReference type="ARBA" id="ARBA00023146"/>
    </source>
</evidence>
<keyword evidence="12" id="KW-1185">Reference proteome</keyword>
<keyword evidence="3 13" id="KW-0436">Ligase</keyword>
<dbReference type="PROSITE" id="PS50862">
    <property type="entry name" value="AA_TRNA_LIGASE_II"/>
    <property type="match status" value="1"/>
</dbReference>
<reference evidence="13" key="1">
    <citation type="submission" date="2025-08" db="UniProtKB">
        <authorList>
            <consortium name="RefSeq"/>
        </authorList>
    </citation>
    <scope>IDENTIFICATION</scope>
</reference>
<dbReference type="SUPFAM" id="SSF50249">
    <property type="entry name" value="Nucleic acid-binding proteins"/>
    <property type="match status" value="1"/>
</dbReference>
<keyword evidence="9" id="KW-0648">Protein biosynthesis</keyword>
<dbReference type="GO" id="GO:0004815">
    <property type="term" value="F:aspartate-tRNA ligase activity"/>
    <property type="evidence" value="ECO:0007669"/>
    <property type="project" value="TreeGrafter"/>
</dbReference>
<dbReference type="NCBIfam" id="TIGR00459">
    <property type="entry name" value="aspS_bact"/>
    <property type="match status" value="1"/>
</dbReference>
<dbReference type="HAMAP" id="MF_00044">
    <property type="entry name" value="Asp_tRNA_synth_type1"/>
    <property type="match status" value="1"/>
</dbReference>
<dbReference type="GeneID" id="103510955"/>
<evidence type="ECO:0000256" key="8">
    <source>
        <dbReference type="ARBA" id="ARBA00022840"/>
    </source>
</evidence>
<evidence type="ECO:0000256" key="1">
    <source>
        <dbReference type="ARBA" id="ARBA00006303"/>
    </source>
</evidence>
<keyword evidence="7" id="KW-0547">Nucleotide-binding</keyword>
<evidence type="ECO:0000256" key="4">
    <source>
        <dbReference type="ARBA" id="ARBA00022603"/>
    </source>
</evidence>
<dbReference type="PRINTS" id="PR01042">
    <property type="entry name" value="TRNASYNTHASP"/>
</dbReference>
<evidence type="ECO:0000256" key="5">
    <source>
        <dbReference type="ARBA" id="ARBA00022679"/>
    </source>
</evidence>
<dbReference type="InterPro" id="IPR002312">
    <property type="entry name" value="Asp/Asn-tRNA-synth_IIb"/>
</dbReference>
<proteinExistence type="inferred from homology"/>
<dbReference type="Pfam" id="PF05891">
    <property type="entry name" value="Methyltransf_PK"/>
    <property type="match status" value="1"/>
</dbReference>
<protein>
    <submittedName>
        <fullName evidence="13">Aspartate--tRNA ligase, mitochondrial</fullName>
    </submittedName>
</protein>
<dbReference type="InterPro" id="IPR004524">
    <property type="entry name" value="Asp-tRNA-ligase_1"/>
</dbReference>
<evidence type="ECO:0000313" key="13">
    <source>
        <dbReference type="RefSeq" id="XP_026680659.1"/>
    </source>
</evidence>
<dbReference type="PaxDb" id="121845-A0A3Q0IWP3"/>
<feature type="domain" description="Aminoacyl-transfer RNA synthetases class-II family profile" evidence="11">
    <location>
        <begin position="406"/>
        <end position="814"/>
    </location>
</feature>
<dbReference type="InterPro" id="IPR045864">
    <property type="entry name" value="aa-tRNA-synth_II/BPL/LPL"/>
</dbReference>
<dbReference type="STRING" id="121845.A0A3Q0IWP3"/>
<comment type="similarity">
    <text evidence="1">Belongs to the class-II aminoacyl-tRNA synthetase family. Type 1 subfamily.</text>
</comment>
<dbReference type="PANTHER" id="PTHR22594">
    <property type="entry name" value="ASPARTYL/LYSYL-TRNA SYNTHETASE"/>
    <property type="match status" value="1"/>
</dbReference>
<dbReference type="Gene3D" id="2.40.50.140">
    <property type="entry name" value="Nucleic acid-binding proteins"/>
    <property type="match status" value="1"/>
</dbReference>
<organism evidence="12 13">
    <name type="scientific">Diaphorina citri</name>
    <name type="common">Asian citrus psyllid</name>
    <dbReference type="NCBI Taxonomy" id="121845"/>
    <lineage>
        <taxon>Eukaryota</taxon>
        <taxon>Metazoa</taxon>
        <taxon>Ecdysozoa</taxon>
        <taxon>Arthropoda</taxon>
        <taxon>Hexapoda</taxon>
        <taxon>Insecta</taxon>
        <taxon>Pterygota</taxon>
        <taxon>Neoptera</taxon>
        <taxon>Paraneoptera</taxon>
        <taxon>Hemiptera</taxon>
        <taxon>Sternorrhyncha</taxon>
        <taxon>Psylloidea</taxon>
        <taxon>Psyllidae</taxon>
        <taxon>Diaphorininae</taxon>
        <taxon>Diaphorina</taxon>
    </lineage>
</organism>
<evidence type="ECO:0000256" key="3">
    <source>
        <dbReference type="ARBA" id="ARBA00022598"/>
    </source>
</evidence>
<dbReference type="Pfam" id="PF00152">
    <property type="entry name" value="tRNA-synt_2"/>
    <property type="match status" value="1"/>
</dbReference>
<dbReference type="InterPro" id="IPR006195">
    <property type="entry name" value="aa-tRNA-synth_II"/>
</dbReference>
<dbReference type="GO" id="GO:0005524">
    <property type="term" value="F:ATP binding"/>
    <property type="evidence" value="ECO:0007669"/>
    <property type="project" value="UniProtKB-KW"/>
</dbReference>
<dbReference type="InterPro" id="IPR008576">
    <property type="entry name" value="MeTrfase_NTM1"/>
</dbReference>
<evidence type="ECO:0000256" key="9">
    <source>
        <dbReference type="ARBA" id="ARBA00022917"/>
    </source>
</evidence>
<dbReference type="Proteomes" id="UP000079169">
    <property type="component" value="Unplaced"/>
</dbReference>
<evidence type="ECO:0000259" key="11">
    <source>
        <dbReference type="PROSITE" id="PS50862"/>
    </source>
</evidence>